<evidence type="ECO:0000256" key="6">
    <source>
        <dbReference type="RuleBase" id="RU004362"/>
    </source>
</evidence>
<feature type="region of interest" description="Disordered" evidence="7">
    <location>
        <begin position="74"/>
        <end position="102"/>
    </location>
</feature>
<dbReference type="GO" id="GO:0005179">
    <property type="term" value="F:hormone activity"/>
    <property type="evidence" value="ECO:0007669"/>
    <property type="project" value="InterPro"/>
</dbReference>
<gene>
    <name evidence="10" type="ORF">GDO86_014229</name>
</gene>
<dbReference type="Proteomes" id="UP000812440">
    <property type="component" value="Chromosome 8_10"/>
</dbReference>
<dbReference type="InterPro" id="IPR001651">
    <property type="entry name" value="Gastrin/CCK"/>
</dbReference>
<dbReference type="Pfam" id="PF00918">
    <property type="entry name" value="Gastrin"/>
    <property type="match status" value="1"/>
</dbReference>
<keyword evidence="3" id="KW-0964">Secreted</keyword>
<reference evidence="10" key="1">
    <citation type="thesis" date="2020" institute="ProQuest LLC" country="789 East Eisenhower Parkway, Ann Arbor, MI, USA">
        <title>Comparative Genomics and Chromosome Evolution.</title>
        <authorList>
            <person name="Mudd A.B."/>
        </authorList>
    </citation>
    <scope>NUCLEOTIDE SEQUENCE</scope>
    <source>
        <strain evidence="10">Female2</strain>
        <tissue evidence="10">Blood</tissue>
    </source>
</reference>
<dbReference type="EMBL" id="JAACNH010000003">
    <property type="protein sequence ID" value="KAG8446694.1"/>
    <property type="molecule type" value="Genomic_DNA"/>
</dbReference>
<dbReference type="InterPro" id="IPR013152">
    <property type="entry name" value="Gastrin/cholecystokinin_CS"/>
</dbReference>
<evidence type="ECO:0000313" key="10">
    <source>
        <dbReference type="EMBL" id="KAG8446694.1"/>
    </source>
</evidence>
<feature type="chain" id="PRO_5035822348" description="Gastrin/cholecystokinin peptide hormone domain-containing protein" evidence="8">
    <location>
        <begin position="21"/>
        <end position="102"/>
    </location>
</feature>
<evidence type="ECO:0000256" key="4">
    <source>
        <dbReference type="ARBA" id="ARBA00022685"/>
    </source>
</evidence>
<feature type="signal peptide" evidence="8">
    <location>
        <begin position="1"/>
        <end position="20"/>
    </location>
</feature>
<dbReference type="PROSITE" id="PS00259">
    <property type="entry name" value="GASTRIN"/>
    <property type="match status" value="1"/>
</dbReference>
<proteinExistence type="inferred from homology"/>
<dbReference type="GO" id="GO:0005576">
    <property type="term" value="C:extracellular region"/>
    <property type="evidence" value="ECO:0007669"/>
    <property type="project" value="UniProtKB-SubCell"/>
</dbReference>
<evidence type="ECO:0000256" key="8">
    <source>
        <dbReference type="SAM" id="SignalP"/>
    </source>
</evidence>
<dbReference type="AlphaFoldDB" id="A0A8T2JT77"/>
<organism evidence="10 11">
    <name type="scientific">Hymenochirus boettgeri</name>
    <name type="common">Congo dwarf clawed frog</name>
    <dbReference type="NCBI Taxonomy" id="247094"/>
    <lineage>
        <taxon>Eukaryota</taxon>
        <taxon>Metazoa</taxon>
        <taxon>Chordata</taxon>
        <taxon>Craniata</taxon>
        <taxon>Vertebrata</taxon>
        <taxon>Euteleostomi</taxon>
        <taxon>Amphibia</taxon>
        <taxon>Batrachia</taxon>
        <taxon>Anura</taxon>
        <taxon>Pipoidea</taxon>
        <taxon>Pipidae</taxon>
        <taxon>Pipinae</taxon>
        <taxon>Hymenochirus</taxon>
    </lineage>
</organism>
<name>A0A8T2JT77_9PIPI</name>
<dbReference type="OrthoDB" id="9924917at2759"/>
<comment type="caution">
    <text evidence="10">The sequence shown here is derived from an EMBL/GenBank/DDBJ whole genome shotgun (WGS) entry which is preliminary data.</text>
</comment>
<keyword evidence="8" id="KW-0732">Signal</keyword>
<keyword evidence="4" id="KW-0165">Cleavage on pair of basic residues</keyword>
<comment type="subcellular location">
    <subcellularLocation>
        <location evidence="1 6">Secreted</location>
    </subcellularLocation>
</comment>
<accession>A0A8T2JT77</accession>
<evidence type="ECO:0000259" key="9">
    <source>
        <dbReference type="Pfam" id="PF00918"/>
    </source>
</evidence>
<keyword evidence="5" id="KW-0027">Amidation</keyword>
<evidence type="ECO:0000256" key="5">
    <source>
        <dbReference type="ARBA" id="ARBA00022815"/>
    </source>
</evidence>
<protein>
    <recommendedName>
        <fullName evidence="9">Gastrin/cholecystokinin peptide hormone domain-containing protein</fullName>
    </recommendedName>
</protein>
<evidence type="ECO:0000256" key="1">
    <source>
        <dbReference type="ARBA" id="ARBA00004613"/>
    </source>
</evidence>
<evidence type="ECO:0000256" key="7">
    <source>
        <dbReference type="SAM" id="MobiDB-lite"/>
    </source>
</evidence>
<comment type="similarity">
    <text evidence="2 6">Belongs to the gastrin/cholecystokinin family.</text>
</comment>
<sequence length="102" mass="11790">MHRKGYISMLLAILATSSLCRPMMKLETTHHTSVRKTPNISELSRRDLFASLTHDQKQLMSQLLPQFYAERSNGKENLQESDYGGWMDFGRRSLEDPNPVSY</sequence>
<keyword evidence="11" id="KW-1185">Reference proteome</keyword>
<evidence type="ECO:0000256" key="2">
    <source>
        <dbReference type="ARBA" id="ARBA00006273"/>
    </source>
</evidence>
<feature type="domain" description="Gastrin/cholecystokinin peptide hormone" evidence="9">
    <location>
        <begin position="7"/>
        <end position="96"/>
    </location>
</feature>
<evidence type="ECO:0000313" key="11">
    <source>
        <dbReference type="Proteomes" id="UP000812440"/>
    </source>
</evidence>
<evidence type="ECO:0000256" key="3">
    <source>
        <dbReference type="ARBA" id="ARBA00022525"/>
    </source>
</evidence>